<gene>
    <name evidence="1" type="ORF">RMSM_04507</name>
</gene>
<evidence type="ECO:0000313" key="2">
    <source>
        <dbReference type="Proteomes" id="UP000011991"/>
    </source>
</evidence>
<accession>M5RX83</accession>
<proteinExistence type="predicted"/>
<dbReference type="Proteomes" id="UP000011991">
    <property type="component" value="Unassembled WGS sequence"/>
</dbReference>
<dbReference type="EMBL" id="ANOG01000648">
    <property type="protein sequence ID" value="EMI18559.1"/>
    <property type="molecule type" value="Genomic_DNA"/>
</dbReference>
<protein>
    <submittedName>
        <fullName evidence="1">Uncharacterized protein</fullName>
    </submittedName>
</protein>
<sequence>MALGAGPPGNFRTFYPLRPDGLRRTATKADGMALDAHHMLTRPFV</sequence>
<dbReference type="PATRIC" id="fig|1265738.3.peg.4525"/>
<keyword evidence="2" id="KW-1185">Reference proteome</keyword>
<comment type="caution">
    <text evidence="1">The sequence shown here is derived from an EMBL/GenBank/DDBJ whole genome shotgun (WGS) entry which is preliminary data.</text>
</comment>
<dbReference type="AlphaFoldDB" id="M5RX83"/>
<evidence type="ECO:0000313" key="1">
    <source>
        <dbReference type="EMBL" id="EMI18559.1"/>
    </source>
</evidence>
<organism evidence="1 2">
    <name type="scientific">Rhodopirellula maiorica SM1</name>
    <dbReference type="NCBI Taxonomy" id="1265738"/>
    <lineage>
        <taxon>Bacteria</taxon>
        <taxon>Pseudomonadati</taxon>
        <taxon>Planctomycetota</taxon>
        <taxon>Planctomycetia</taxon>
        <taxon>Pirellulales</taxon>
        <taxon>Pirellulaceae</taxon>
        <taxon>Novipirellula</taxon>
    </lineage>
</organism>
<name>M5RX83_9BACT</name>
<reference evidence="1 2" key="1">
    <citation type="journal article" date="2013" name="Mar. Genomics">
        <title>Expression of sulfatases in Rhodopirellula baltica and the diversity of sulfatases in the genus Rhodopirellula.</title>
        <authorList>
            <person name="Wegner C.E."/>
            <person name="Richter-Heitmann T."/>
            <person name="Klindworth A."/>
            <person name="Klockow C."/>
            <person name="Richter M."/>
            <person name="Achstetter T."/>
            <person name="Glockner F.O."/>
            <person name="Harder J."/>
        </authorList>
    </citation>
    <scope>NUCLEOTIDE SEQUENCE [LARGE SCALE GENOMIC DNA]</scope>
    <source>
        <strain evidence="1 2">SM1</strain>
    </source>
</reference>